<evidence type="ECO:0000256" key="2">
    <source>
        <dbReference type="SAM" id="MobiDB-lite"/>
    </source>
</evidence>
<dbReference type="InterPro" id="IPR052592">
    <property type="entry name" value="LRR-RLK"/>
</dbReference>
<dbReference type="PANTHER" id="PTHR48054">
    <property type="entry name" value="RECEPTOR KINASE-LIKE PROTEIN XA21"/>
    <property type="match status" value="1"/>
</dbReference>
<feature type="transmembrane region" description="Helical" evidence="3">
    <location>
        <begin position="259"/>
        <end position="286"/>
    </location>
</feature>
<evidence type="ECO:0000313" key="4">
    <source>
        <dbReference type="EMBL" id="CAB9506828.1"/>
    </source>
</evidence>
<sequence length="696" mass="76121">MYPSLRQIDGSSVKADGTAEATVVKISAATTTEEKAKLANAASMPSPATSHGRKRCSAGRDRAGLAAQPTWEDYKLVTGHHPVLSEMLRTSRQDSRDHDVVRDLPELAKDDDVTDPLELPKDTATFAPSRNNQAPEPPSTQAGAYSETPGQNAVRLEKTRVYRNMTPHNPTSVDILETDTPAEQASVHDDVDLEEGMSVSQRDREMYSQGSVTQEAADRDLLEAIPVADNDATVSQELGIATPMQSTEGERLELQKRHLLLRTSVTVFVMLLAVVGITLIILHSVLGREEENPTRAPEQDAANATESTTRLVKGLPDYSVEAILKDSTSPQARANQWLLNDPSLHNYTKNRIIQRFALATLFYSTNPPHLYEDLAPSLSMTSSWSQDRNWLSYDHHECEWFGRTQFHWYQQTIDLPVTIDKPCTDDGAHHALWLSDNNLIGSLPLEIFGLSTLNSIDVQRNPLLGGSIPSQIGLLSSLSLFSCANSSMTGTLPTELGLLTDAKQVALHVMFTTISGRLPSELGSVSNLERVMLGYNQITGSIPSEIGRATAIRTLNLAGNRLSGSLPTELAQLSVLRYLWLQDNQISGSLATELGRLSSAWSITLQNNLLSGPLPSELGNLEKLFELRLRGNDLAGSIPESWTNLVGFNGSLQELDITDTLLTGRFEEEWCALNGGFVFDCVPSMLCGCGECQCSD</sequence>
<feature type="region of interest" description="Disordered" evidence="2">
    <location>
        <begin position="37"/>
        <end position="61"/>
    </location>
</feature>
<proteinExistence type="predicted"/>
<dbReference type="InterPro" id="IPR032675">
    <property type="entry name" value="LRR_dom_sf"/>
</dbReference>
<keyword evidence="3" id="KW-1133">Transmembrane helix</keyword>
<feature type="compositionally biased region" description="Polar residues" evidence="2">
    <location>
        <begin position="126"/>
        <end position="151"/>
    </location>
</feature>
<feature type="region of interest" description="Disordered" evidence="2">
    <location>
        <begin position="105"/>
        <end position="151"/>
    </location>
</feature>
<keyword evidence="3" id="KW-0812">Transmembrane</keyword>
<dbReference type="SUPFAM" id="SSF52058">
    <property type="entry name" value="L domain-like"/>
    <property type="match status" value="1"/>
</dbReference>
<comment type="caution">
    <text evidence="4">The sequence shown here is derived from an EMBL/GenBank/DDBJ whole genome shotgun (WGS) entry which is preliminary data.</text>
</comment>
<dbReference type="Proteomes" id="UP001153069">
    <property type="component" value="Unassembled WGS sequence"/>
</dbReference>
<dbReference type="Pfam" id="PF00560">
    <property type="entry name" value="LRR_1"/>
    <property type="match status" value="2"/>
</dbReference>
<organism evidence="4 5">
    <name type="scientific">Seminavis robusta</name>
    <dbReference type="NCBI Taxonomy" id="568900"/>
    <lineage>
        <taxon>Eukaryota</taxon>
        <taxon>Sar</taxon>
        <taxon>Stramenopiles</taxon>
        <taxon>Ochrophyta</taxon>
        <taxon>Bacillariophyta</taxon>
        <taxon>Bacillariophyceae</taxon>
        <taxon>Bacillariophycidae</taxon>
        <taxon>Naviculales</taxon>
        <taxon>Naviculaceae</taxon>
        <taxon>Seminavis</taxon>
    </lineage>
</organism>
<evidence type="ECO:0000313" key="5">
    <source>
        <dbReference type="Proteomes" id="UP001153069"/>
    </source>
</evidence>
<keyword evidence="3" id="KW-0472">Membrane</keyword>
<evidence type="ECO:0000256" key="1">
    <source>
        <dbReference type="ARBA" id="ARBA00022737"/>
    </source>
</evidence>
<dbReference type="AlphaFoldDB" id="A0A9N8H9L1"/>
<dbReference type="InterPro" id="IPR001611">
    <property type="entry name" value="Leu-rich_rpt"/>
</dbReference>
<accession>A0A9N8H9L1</accession>
<dbReference type="PANTHER" id="PTHR48054:SF82">
    <property type="entry name" value="LRR RECEPTOR-LIKE SERINE_THREONINE-PROTEIN KINASE FLS2"/>
    <property type="match status" value="1"/>
</dbReference>
<keyword evidence="5" id="KW-1185">Reference proteome</keyword>
<keyword evidence="1" id="KW-0677">Repeat</keyword>
<dbReference type="FunFam" id="3.80.10.10:FF:000383">
    <property type="entry name" value="Leucine-rich repeat receptor protein kinase EMS1"/>
    <property type="match status" value="1"/>
</dbReference>
<dbReference type="EMBL" id="CAICTM010000279">
    <property type="protein sequence ID" value="CAB9506828.1"/>
    <property type="molecule type" value="Genomic_DNA"/>
</dbReference>
<name>A0A9N8H9L1_9STRA</name>
<protein>
    <submittedName>
        <fullName evidence="4">Leucine Rich Repeat</fullName>
    </submittedName>
</protein>
<dbReference type="Gene3D" id="3.80.10.10">
    <property type="entry name" value="Ribonuclease Inhibitor"/>
    <property type="match status" value="2"/>
</dbReference>
<reference evidence="4" key="1">
    <citation type="submission" date="2020-06" db="EMBL/GenBank/DDBJ databases">
        <authorList>
            <consortium name="Plant Systems Biology data submission"/>
        </authorList>
    </citation>
    <scope>NUCLEOTIDE SEQUENCE</scope>
    <source>
        <strain evidence="4">D6</strain>
    </source>
</reference>
<evidence type="ECO:0000256" key="3">
    <source>
        <dbReference type="SAM" id="Phobius"/>
    </source>
</evidence>
<gene>
    <name evidence="4" type="ORF">SEMRO_280_G107120.1</name>
</gene>
<dbReference type="OrthoDB" id="1055097at2759"/>